<dbReference type="PROSITE" id="PS50943">
    <property type="entry name" value="HTH_CROC1"/>
    <property type="match status" value="1"/>
</dbReference>
<dbReference type="SUPFAM" id="SSF47413">
    <property type="entry name" value="lambda repressor-like DNA-binding domains"/>
    <property type="match status" value="1"/>
</dbReference>
<keyword evidence="4" id="KW-1185">Reference proteome</keyword>
<evidence type="ECO:0000259" key="2">
    <source>
        <dbReference type="PROSITE" id="PS50943"/>
    </source>
</evidence>
<dbReference type="PANTHER" id="PTHR47691:SF3">
    <property type="entry name" value="HTH-TYPE TRANSCRIPTIONAL REGULATOR RV0890C-RELATED"/>
    <property type="match status" value="1"/>
</dbReference>
<dbReference type="PRINTS" id="PR00364">
    <property type="entry name" value="DISEASERSIST"/>
</dbReference>
<dbReference type="Proteomes" id="UP000323454">
    <property type="component" value="Unassembled WGS sequence"/>
</dbReference>
<proteinExistence type="predicted"/>
<accession>A0A5B2WA03</accession>
<sequence length="879" mass="93966">MSGSAFLLYRNGFGASSAATDYECIESHAVARNDSMATSSPRNSQDITGFHPIGCLKSDGTGRVTMADGFGALLRTHRLRAGLTQDALATASGVSARTISSLESGRARTPQLGSMNRLSAALAVSPAEREELLAAARGETIPTHKSEPEPALPPIPRQLPAAPRLFTGRVPELARLTGAMDAQADLGATMVISTIGGTGGIGKTWLALHWAHRNIDRFPDGQLMTNLRGFDPTAAPTSPAAALRGLLDALHVDAAAIPASFEAQCALYRSLVAGRRMLILLDNARDTAQVVSLLPGSPTCTVLVTSRDQLSGLAAAHGALSLALDVLEPAEARALLTAHLGHDRVAAEPEAVDALLDCCGGLPLALGIIAARATAHPGLPLAALAEELREQSARLDGLNTGDLHTNLRAVFASSYHALDDEAATLFRLLGAAPGPDISLPAAASLIGRPTASTRVILRSLETAHLLQQHTPGRYRMHDLVRLCAAELAKSCPARDAALRRLVDFYLHTAHAGDRLLEAHRQPVMLGELTPGAVPHGLTDQAAVQAWFRAEHACLLATHRLAVDRGWHAPVWQLAWALDTFHHRHGHLHDRVAVWRAGAHAAAHLAEPTTQVLALRLLGGACARAGDHVAALDHLHEALDLAERTGDPHGQASAHYTLAMALGRQGDHQQALDHATCALPLFRALDSPAWEADALNLVGWYSARVGRHREAREFCETALILNRQHGNPEGEANTLDSLGYIAHQTDQHDDALRYYGQALTVYRGIGHTYEEADTLDRLGEAQATHNQHDHARHTWQQALELYQLQHRVGDAERVQQRLAALDEHPHPTADSKHASNETVAGNQTGVRPGLEIPGDAPPVPQPHTFDDQTMPPTSGRTRPA</sequence>
<dbReference type="SMART" id="SM00530">
    <property type="entry name" value="HTH_XRE"/>
    <property type="match status" value="1"/>
</dbReference>
<dbReference type="PANTHER" id="PTHR47691">
    <property type="entry name" value="REGULATOR-RELATED"/>
    <property type="match status" value="1"/>
</dbReference>
<dbReference type="EMBL" id="VUOB01000112">
    <property type="protein sequence ID" value="KAA2247312.1"/>
    <property type="molecule type" value="Genomic_DNA"/>
</dbReference>
<evidence type="ECO:0000313" key="3">
    <source>
        <dbReference type="EMBL" id="KAA2247312.1"/>
    </source>
</evidence>
<dbReference type="Gene3D" id="1.25.40.10">
    <property type="entry name" value="Tetratricopeptide repeat domain"/>
    <property type="match status" value="1"/>
</dbReference>
<comment type="caution">
    <text evidence="3">The sequence shown here is derived from an EMBL/GenBank/DDBJ whole genome shotgun (WGS) entry which is preliminary data.</text>
</comment>
<dbReference type="InterPro" id="IPR010982">
    <property type="entry name" value="Lambda_DNA-bd_dom_sf"/>
</dbReference>
<feature type="compositionally biased region" description="Polar residues" evidence="1">
    <location>
        <begin position="869"/>
        <end position="879"/>
    </location>
</feature>
<dbReference type="Gene3D" id="1.10.260.40">
    <property type="entry name" value="lambda repressor-like DNA-binding domains"/>
    <property type="match status" value="1"/>
</dbReference>
<dbReference type="SMART" id="SM00028">
    <property type="entry name" value="TPR"/>
    <property type="match status" value="5"/>
</dbReference>
<dbReference type="Gene3D" id="3.40.50.300">
    <property type="entry name" value="P-loop containing nucleotide triphosphate hydrolases"/>
    <property type="match status" value="1"/>
</dbReference>
<gene>
    <name evidence="3" type="ORF">F0L68_40165</name>
</gene>
<organism evidence="3 4">
    <name type="scientific">Solihabitans fulvus</name>
    <dbReference type="NCBI Taxonomy" id="1892852"/>
    <lineage>
        <taxon>Bacteria</taxon>
        <taxon>Bacillati</taxon>
        <taxon>Actinomycetota</taxon>
        <taxon>Actinomycetes</taxon>
        <taxon>Pseudonocardiales</taxon>
        <taxon>Pseudonocardiaceae</taxon>
        <taxon>Solihabitans</taxon>
    </lineage>
</organism>
<reference evidence="3 4" key="1">
    <citation type="submission" date="2019-09" db="EMBL/GenBank/DDBJ databases">
        <title>Goodfellowia gen. nov., a new genus of the Pseudonocardineae related to Actinoalloteichus, containing Goodfellowia coeruleoviolacea gen. nov., comb. nov. gen. nov., comb. nov.</title>
        <authorList>
            <person name="Labeda D."/>
        </authorList>
    </citation>
    <scope>NUCLEOTIDE SEQUENCE [LARGE SCALE GENOMIC DNA]</scope>
    <source>
        <strain evidence="3 4">AN110305</strain>
    </source>
</reference>
<dbReference type="GO" id="GO:0003677">
    <property type="term" value="F:DNA binding"/>
    <property type="evidence" value="ECO:0007669"/>
    <property type="project" value="InterPro"/>
</dbReference>
<dbReference type="AlphaFoldDB" id="A0A5B2WA03"/>
<name>A0A5B2WA03_9PSEU</name>
<dbReference type="InterPro" id="IPR027417">
    <property type="entry name" value="P-loop_NTPase"/>
</dbReference>
<feature type="domain" description="HTH cro/C1-type" evidence="2">
    <location>
        <begin position="74"/>
        <end position="129"/>
    </location>
</feature>
<protein>
    <submittedName>
        <fullName evidence="3">Tetratricopeptide repeat protein</fullName>
    </submittedName>
</protein>
<dbReference type="Pfam" id="PF13560">
    <property type="entry name" value="HTH_31"/>
    <property type="match status" value="1"/>
</dbReference>
<feature type="compositionally biased region" description="Polar residues" evidence="1">
    <location>
        <begin position="835"/>
        <end position="844"/>
    </location>
</feature>
<evidence type="ECO:0000256" key="1">
    <source>
        <dbReference type="SAM" id="MobiDB-lite"/>
    </source>
</evidence>
<dbReference type="SUPFAM" id="SSF48452">
    <property type="entry name" value="TPR-like"/>
    <property type="match status" value="2"/>
</dbReference>
<dbReference type="SUPFAM" id="SSF52540">
    <property type="entry name" value="P-loop containing nucleoside triphosphate hydrolases"/>
    <property type="match status" value="1"/>
</dbReference>
<dbReference type="CDD" id="cd00093">
    <property type="entry name" value="HTH_XRE"/>
    <property type="match status" value="1"/>
</dbReference>
<dbReference type="InterPro" id="IPR001387">
    <property type="entry name" value="Cro/C1-type_HTH"/>
</dbReference>
<dbReference type="GO" id="GO:0043531">
    <property type="term" value="F:ADP binding"/>
    <property type="evidence" value="ECO:0007669"/>
    <property type="project" value="InterPro"/>
</dbReference>
<feature type="region of interest" description="Disordered" evidence="1">
    <location>
        <begin position="824"/>
        <end position="879"/>
    </location>
</feature>
<reference evidence="3 4" key="2">
    <citation type="submission" date="2019-09" db="EMBL/GenBank/DDBJ databases">
        <authorList>
            <person name="Jin C."/>
        </authorList>
    </citation>
    <scope>NUCLEOTIDE SEQUENCE [LARGE SCALE GENOMIC DNA]</scope>
    <source>
        <strain evidence="3 4">AN110305</strain>
    </source>
</reference>
<dbReference type="OrthoDB" id="3275754at2"/>
<evidence type="ECO:0000313" key="4">
    <source>
        <dbReference type="Proteomes" id="UP000323454"/>
    </source>
</evidence>
<dbReference type="InterPro" id="IPR019734">
    <property type="entry name" value="TPR_rpt"/>
</dbReference>
<dbReference type="InterPro" id="IPR011990">
    <property type="entry name" value="TPR-like_helical_dom_sf"/>
</dbReference>
<dbReference type="Pfam" id="PF13424">
    <property type="entry name" value="TPR_12"/>
    <property type="match status" value="2"/>
</dbReference>
<feature type="compositionally biased region" description="Basic and acidic residues" evidence="1">
    <location>
        <begin position="824"/>
        <end position="834"/>
    </location>
</feature>